<dbReference type="Pfam" id="PF12698">
    <property type="entry name" value="ABC2_membrane_3"/>
    <property type="match status" value="1"/>
</dbReference>
<protein>
    <submittedName>
        <fullName evidence="7">Unannotated protein</fullName>
    </submittedName>
</protein>
<feature type="domain" description="ABC-2 type transporter transmembrane" evidence="6">
    <location>
        <begin position="64"/>
        <end position="240"/>
    </location>
</feature>
<dbReference type="InterPro" id="IPR013525">
    <property type="entry name" value="ABC2_TM"/>
</dbReference>
<dbReference type="InterPro" id="IPR051784">
    <property type="entry name" value="Nod_factor_ABC_transporter"/>
</dbReference>
<organism evidence="7">
    <name type="scientific">freshwater metagenome</name>
    <dbReference type="NCBI Taxonomy" id="449393"/>
    <lineage>
        <taxon>unclassified sequences</taxon>
        <taxon>metagenomes</taxon>
        <taxon>ecological metagenomes</taxon>
    </lineage>
</organism>
<feature type="transmembrane region" description="Helical" evidence="5">
    <location>
        <begin position="139"/>
        <end position="161"/>
    </location>
</feature>
<keyword evidence="2 5" id="KW-0812">Transmembrane</keyword>
<evidence type="ECO:0000256" key="4">
    <source>
        <dbReference type="ARBA" id="ARBA00023136"/>
    </source>
</evidence>
<evidence type="ECO:0000256" key="2">
    <source>
        <dbReference type="ARBA" id="ARBA00022692"/>
    </source>
</evidence>
<feature type="transmembrane region" description="Helical" evidence="5">
    <location>
        <begin position="106"/>
        <end position="133"/>
    </location>
</feature>
<keyword evidence="4 5" id="KW-0472">Membrane</keyword>
<dbReference type="AlphaFoldDB" id="A0A6J7DA05"/>
<gene>
    <name evidence="7" type="ORF">UFOPK3402_00356</name>
</gene>
<feature type="transmembrane region" description="Helical" evidence="5">
    <location>
        <begin position="168"/>
        <end position="189"/>
    </location>
</feature>
<dbReference type="PIRSF" id="PIRSF006648">
    <property type="entry name" value="DrrB"/>
    <property type="match status" value="1"/>
</dbReference>
<dbReference type="InterPro" id="IPR000412">
    <property type="entry name" value="ABC_2_transport"/>
</dbReference>
<evidence type="ECO:0000256" key="1">
    <source>
        <dbReference type="ARBA" id="ARBA00004141"/>
    </source>
</evidence>
<dbReference type="PANTHER" id="PTHR43229">
    <property type="entry name" value="NODULATION PROTEIN J"/>
    <property type="match status" value="1"/>
</dbReference>
<evidence type="ECO:0000256" key="3">
    <source>
        <dbReference type="ARBA" id="ARBA00022989"/>
    </source>
</evidence>
<reference evidence="7" key="1">
    <citation type="submission" date="2020-05" db="EMBL/GenBank/DDBJ databases">
        <authorList>
            <person name="Chiriac C."/>
            <person name="Salcher M."/>
            <person name="Ghai R."/>
            <person name="Kavagutti S V."/>
        </authorList>
    </citation>
    <scope>NUCLEOTIDE SEQUENCE</scope>
</reference>
<evidence type="ECO:0000259" key="6">
    <source>
        <dbReference type="Pfam" id="PF12698"/>
    </source>
</evidence>
<name>A0A6J7DA05_9ZZZZ</name>
<feature type="transmembrane region" description="Helical" evidence="5">
    <location>
        <begin position="37"/>
        <end position="57"/>
    </location>
</feature>
<feature type="transmembrane region" description="Helical" evidence="5">
    <location>
        <begin position="227"/>
        <end position="245"/>
    </location>
</feature>
<dbReference type="PANTHER" id="PTHR43229:SF2">
    <property type="entry name" value="NODULATION PROTEIN J"/>
    <property type="match status" value="1"/>
</dbReference>
<dbReference type="GO" id="GO:0043190">
    <property type="term" value="C:ATP-binding cassette (ABC) transporter complex"/>
    <property type="evidence" value="ECO:0007669"/>
    <property type="project" value="InterPro"/>
</dbReference>
<proteinExistence type="predicted"/>
<accession>A0A6J7DA05</accession>
<evidence type="ECO:0000313" key="7">
    <source>
        <dbReference type="EMBL" id="CAB4863933.1"/>
    </source>
</evidence>
<evidence type="ECO:0000256" key="5">
    <source>
        <dbReference type="SAM" id="Phobius"/>
    </source>
</evidence>
<feature type="transmembrane region" description="Helical" evidence="5">
    <location>
        <begin position="63"/>
        <end position="85"/>
    </location>
</feature>
<sequence>MTVSASPTAPASVSAAHRVSAHARWELRLLLRNGEQILVMFVIPLVLLIALTFARGGDVDGQAPIVMAVSLMATCVTSLAIGTGFERRSGALKFLATTPLSRLDLLLAKAVATALLSAISIAAIALVSVLLGWRPVVNIPGAILAIALGGLAFAAWAVFLAGALRAEAVLALANGIFIVLIVFGGVVIATSAMPGPIGAIIALLPSAALASAMTASLSTGAFPGTQLLLLLGWAAIAAFLARRTFTWD</sequence>
<keyword evidence="3 5" id="KW-1133">Transmembrane helix</keyword>
<comment type="subcellular location">
    <subcellularLocation>
        <location evidence="1">Membrane</location>
        <topology evidence="1">Multi-pass membrane protein</topology>
    </subcellularLocation>
</comment>
<dbReference type="GO" id="GO:0140359">
    <property type="term" value="F:ABC-type transporter activity"/>
    <property type="evidence" value="ECO:0007669"/>
    <property type="project" value="InterPro"/>
</dbReference>
<dbReference type="EMBL" id="CAFBLS010000028">
    <property type="protein sequence ID" value="CAB4863933.1"/>
    <property type="molecule type" value="Genomic_DNA"/>
</dbReference>